<organism evidence="2 3">
    <name type="scientific">Tumebacillus permanentifrigoris</name>
    <dbReference type="NCBI Taxonomy" id="378543"/>
    <lineage>
        <taxon>Bacteria</taxon>
        <taxon>Bacillati</taxon>
        <taxon>Bacillota</taxon>
        <taxon>Bacilli</taxon>
        <taxon>Bacillales</taxon>
        <taxon>Alicyclobacillaceae</taxon>
        <taxon>Tumebacillus</taxon>
    </lineage>
</organism>
<gene>
    <name evidence="2" type="ORF">C7459_117106</name>
</gene>
<dbReference type="Proteomes" id="UP000245634">
    <property type="component" value="Unassembled WGS sequence"/>
</dbReference>
<keyword evidence="3" id="KW-1185">Reference proteome</keyword>
<reference evidence="2 3" key="1">
    <citation type="submission" date="2018-05" db="EMBL/GenBank/DDBJ databases">
        <title>Genomic Encyclopedia of Type Strains, Phase IV (KMG-IV): sequencing the most valuable type-strain genomes for metagenomic binning, comparative biology and taxonomic classification.</title>
        <authorList>
            <person name="Goeker M."/>
        </authorList>
    </citation>
    <scope>NUCLEOTIDE SEQUENCE [LARGE SCALE GENOMIC DNA]</scope>
    <source>
        <strain evidence="2 3">DSM 18773</strain>
    </source>
</reference>
<proteinExistence type="predicted"/>
<dbReference type="OrthoDB" id="7059604at2"/>
<evidence type="ECO:0008006" key="4">
    <source>
        <dbReference type="Google" id="ProtNLM"/>
    </source>
</evidence>
<dbReference type="RefSeq" id="WP_109690669.1">
    <property type="nucleotide sequence ID" value="NZ_QGGL01000017.1"/>
</dbReference>
<protein>
    <recommendedName>
        <fullName evidence="4">SPP1 Gp6-like portal protein</fullName>
    </recommendedName>
</protein>
<feature type="region of interest" description="Disordered" evidence="1">
    <location>
        <begin position="416"/>
        <end position="457"/>
    </location>
</feature>
<sequence length="457" mass="51274">MANQNIYLEHGSTGLTRFGGQVSEEWLSDLRGTKGIKVYREMRDNDPVIGSILFAIKMLIRQAAWRVELGGDSPADKEAAEFLESCLYDMSMTWHDTLTEILSFLPFGWSYHEIVYKRRLGDSKDPTKRSKHNDGRIGWRKIPIRSQETLLRWVFDEEGGIQAMEQSGPPDYQLRTIPIQKALLFRTEATKNNPEGRSVLRNAYRPWYFKKNIEEIEGIGIERDLAGLPVALVPPEILSPSATDEQKALLSSISAVVTSIRRDSEEGIIFPAEETTDLDGKTAKTGYKLHLLTSGGRRQFDTTEVIQRYEQRMAMTVLADFIMLGHQKTGTHSLGDNKTKMFSVAIGAFLDEIAEVFNAHAIPRLFALNSFPGLTALPELVHGDVESPDLQELGEFIKSMNAAGFEIGKDEELENHLRGAANLPLKPTENRGEVKPTNGEPEETDDPEHADPEDTME</sequence>
<feature type="compositionally biased region" description="Basic and acidic residues" evidence="1">
    <location>
        <begin position="447"/>
        <end position="457"/>
    </location>
</feature>
<dbReference type="InterPro" id="IPR009279">
    <property type="entry name" value="Portal_Mu"/>
</dbReference>
<dbReference type="Pfam" id="PF06074">
    <property type="entry name" value="Portal_Mu"/>
    <property type="match status" value="1"/>
</dbReference>
<name>A0A316D5A8_9BACL</name>
<comment type="caution">
    <text evidence="2">The sequence shown here is derived from an EMBL/GenBank/DDBJ whole genome shotgun (WGS) entry which is preliminary data.</text>
</comment>
<accession>A0A316D5A8</accession>
<evidence type="ECO:0000313" key="3">
    <source>
        <dbReference type="Proteomes" id="UP000245634"/>
    </source>
</evidence>
<evidence type="ECO:0000313" key="2">
    <source>
        <dbReference type="EMBL" id="PWK07507.1"/>
    </source>
</evidence>
<evidence type="ECO:0000256" key="1">
    <source>
        <dbReference type="SAM" id="MobiDB-lite"/>
    </source>
</evidence>
<dbReference type="EMBL" id="QGGL01000017">
    <property type="protein sequence ID" value="PWK07507.1"/>
    <property type="molecule type" value="Genomic_DNA"/>
</dbReference>
<dbReference type="AlphaFoldDB" id="A0A316D5A8"/>